<evidence type="ECO:0000256" key="1">
    <source>
        <dbReference type="SAM" id="MobiDB-lite"/>
    </source>
</evidence>
<name>A0AA39PSQ0_9AGAR</name>
<evidence type="ECO:0000313" key="2">
    <source>
        <dbReference type="EMBL" id="KAK0489474.1"/>
    </source>
</evidence>
<dbReference type="AlphaFoldDB" id="A0AA39PSQ0"/>
<sequence length="336" mass="37503">MHAPTVDVEVKTKAMPIAFVKGEGRKKGREEWVGSVELFRQKIRVDTTSDRRWSAYWNLRRRSPQDPDKVPFSVNEGIPQLFVLTMQRLQHHFHARIAQRRPSGCRRWPSSAAIPPPGYSPGQSSPHVNTAEFISCPSPLKTTTTRLRADGEWGMVVMFSIRRLTVQLQSVFRFQANRALLKSSILSVISRTVKRTCKIIHRLFGSSVDNSALASSAFPPSYEVATSTPPPYNAIYTLIQSDIHTTDTVEPAPLYSAQYTTPLDDIGMAGFTRSGLATIFEEDAEDADDTVETSLEIGLNVRIFIARTPAARRTKLTRLKIESGTSAFQHLGTVLC</sequence>
<organism evidence="2 3">
    <name type="scientific">Armillaria novae-zelandiae</name>
    <dbReference type="NCBI Taxonomy" id="153914"/>
    <lineage>
        <taxon>Eukaryota</taxon>
        <taxon>Fungi</taxon>
        <taxon>Dikarya</taxon>
        <taxon>Basidiomycota</taxon>
        <taxon>Agaricomycotina</taxon>
        <taxon>Agaricomycetes</taxon>
        <taxon>Agaricomycetidae</taxon>
        <taxon>Agaricales</taxon>
        <taxon>Marasmiineae</taxon>
        <taxon>Physalacriaceae</taxon>
        <taxon>Armillaria</taxon>
    </lineage>
</organism>
<comment type="caution">
    <text evidence="2">The sequence shown here is derived from an EMBL/GenBank/DDBJ whole genome shotgun (WGS) entry which is preliminary data.</text>
</comment>
<accession>A0AA39PSQ0</accession>
<gene>
    <name evidence="2" type="ORF">IW261DRAFT_1414819</name>
</gene>
<dbReference type="Proteomes" id="UP001175227">
    <property type="component" value="Unassembled WGS sequence"/>
</dbReference>
<evidence type="ECO:0000313" key="3">
    <source>
        <dbReference type="Proteomes" id="UP001175227"/>
    </source>
</evidence>
<feature type="region of interest" description="Disordered" evidence="1">
    <location>
        <begin position="106"/>
        <end position="126"/>
    </location>
</feature>
<protein>
    <submittedName>
        <fullName evidence="2">Uncharacterized protein</fullName>
    </submittedName>
</protein>
<keyword evidence="3" id="KW-1185">Reference proteome</keyword>
<proteinExistence type="predicted"/>
<dbReference type="EMBL" id="JAUEPR010000002">
    <property type="protein sequence ID" value="KAK0489474.1"/>
    <property type="molecule type" value="Genomic_DNA"/>
</dbReference>
<reference evidence="2" key="1">
    <citation type="submission" date="2023-06" db="EMBL/GenBank/DDBJ databases">
        <authorList>
            <consortium name="Lawrence Berkeley National Laboratory"/>
            <person name="Ahrendt S."/>
            <person name="Sahu N."/>
            <person name="Indic B."/>
            <person name="Wong-Bajracharya J."/>
            <person name="Merenyi Z."/>
            <person name="Ke H.-M."/>
            <person name="Monk M."/>
            <person name="Kocsube S."/>
            <person name="Drula E."/>
            <person name="Lipzen A."/>
            <person name="Balint B."/>
            <person name="Henrissat B."/>
            <person name="Andreopoulos B."/>
            <person name="Martin F.M."/>
            <person name="Harder C.B."/>
            <person name="Rigling D."/>
            <person name="Ford K.L."/>
            <person name="Foster G.D."/>
            <person name="Pangilinan J."/>
            <person name="Papanicolaou A."/>
            <person name="Barry K."/>
            <person name="LaButti K."/>
            <person name="Viragh M."/>
            <person name="Koriabine M."/>
            <person name="Yan M."/>
            <person name="Riley R."/>
            <person name="Champramary S."/>
            <person name="Plett K.L."/>
            <person name="Tsai I.J."/>
            <person name="Slot J."/>
            <person name="Sipos G."/>
            <person name="Plett J."/>
            <person name="Nagy L.G."/>
            <person name="Grigoriev I.V."/>
        </authorList>
    </citation>
    <scope>NUCLEOTIDE SEQUENCE</scope>
    <source>
        <strain evidence="2">ICMP 16352</strain>
    </source>
</reference>